<dbReference type="AlphaFoldDB" id="A0AAV9NLG1"/>
<organism evidence="2 3">
    <name type="scientific">Exophiala bonariae</name>
    <dbReference type="NCBI Taxonomy" id="1690606"/>
    <lineage>
        <taxon>Eukaryota</taxon>
        <taxon>Fungi</taxon>
        <taxon>Dikarya</taxon>
        <taxon>Ascomycota</taxon>
        <taxon>Pezizomycotina</taxon>
        <taxon>Eurotiomycetes</taxon>
        <taxon>Chaetothyriomycetidae</taxon>
        <taxon>Chaetothyriales</taxon>
        <taxon>Herpotrichiellaceae</taxon>
        <taxon>Exophiala</taxon>
    </lineage>
</organism>
<dbReference type="EMBL" id="JAVRRD010000003">
    <property type="protein sequence ID" value="KAK5061344.1"/>
    <property type="molecule type" value="Genomic_DNA"/>
</dbReference>
<evidence type="ECO:0000256" key="1">
    <source>
        <dbReference type="SAM" id="MobiDB-lite"/>
    </source>
</evidence>
<evidence type="ECO:0000313" key="2">
    <source>
        <dbReference type="EMBL" id="KAK5061344.1"/>
    </source>
</evidence>
<evidence type="ECO:0000313" key="3">
    <source>
        <dbReference type="Proteomes" id="UP001358417"/>
    </source>
</evidence>
<name>A0AAV9NLG1_9EURO</name>
<proteinExistence type="predicted"/>
<feature type="region of interest" description="Disordered" evidence="1">
    <location>
        <begin position="17"/>
        <end position="38"/>
    </location>
</feature>
<dbReference type="RefSeq" id="XP_064710441.1">
    <property type="nucleotide sequence ID" value="XM_064851438.1"/>
</dbReference>
<dbReference type="GeneID" id="89976051"/>
<gene>
    <name evidence="2" type="ORF">LTR84_007886</name>
</gene>
<protein>
    <submittedName>
        <fullName evidence="2">Uncharacterized protein</fullName>
    </submittedName>
</protein>
<reference evidence="2 3" key="1">
    <citation type="submission" date="2023-08" db="EMBL/GenBank/DDBJ databases">
        <title>Black Yeasts Isolated from many extreme environments.</title>
        <authorList>
            <person name="Coleine C."/>
            <person name="Stajich J.E."/>
            <person name="Selbmann L."/>
        </authorList>
    </citation>
    <scope>NUCLEOTIDE SEQUENCE [LARGE SCALE GENOMIC DNA]</scope>
    <source>
        <strain evidence="2 3">CCFEE 5792</strain>
    </source>
</reference>
<sequence>MRSKLEFDLFAEKLTPDKSRVSPGRSRAATAEPRVATSTPKAVAAKPILKRKLLQSEELPLGSNALYNAARKKQQQVERQKMRREEIILSLKANSG</sequence>
<comment type="caution">
    <text evidence="2">The sequence shown here is derived from an EMBL/GenBank/DDBJ whole genome shotgun (WGS) entry which is preliminary data.</text>
</comment>
<dbReference type="Proteomes" id="UP001358417">
    <property type="component" value="Unassembled WGS sequence"/>
</dbReference>
<keyword evidence="3" id="KW-1185">Reference proteome</keyword>
<accession>A0AAV9NLG1</accession>